<proteinExistence type="predicted"/>
<dbReference type="SUPFAM" id="SSF53335">
    <property type="entry name" value="S-adenosyl-L-methionine-dependent methyltransferases"/>
    <property type="match status" value="1"/>
</dbReference>
<accession>A0ABU5MNZ5</accession>
<feature type="domain" description="THUMP-like" evidence="2">
    <location>
        <begin position="370"/>
        <end position="440"/>
    </location>
</feature>
<keyword evidence="5" id="KW-1185">Reference proteome</keyword>
<dbReference type="GO" id="GO:0008168">
    <property type="term" value="F:methyltransferase activity"/>
    <property type="evidence" value="ECO:0007669"/>
    <property type="project" value="UniProtKB-KW"/>
</dbReference>
<evidence type="ECO:0000256" key="1">
    <source>
        <dbReference type="SAM" id="MobiDB-lite"/>
    </source>
</evidence>
<protein>
    <submittedName>
        <fullName evidence="4">SAM-dependent methyltransferase</fullName>
    </submittedName>
</protein>
<comment type="caution">
    <text evidence="4">The sequence shown here is derived from an EMBL/GenBank/DDBJ whole genome shotgun (WGS) entry which is preliminary data.</text>
</comment>
<dbReference type="GO" id="GO:0032259">
    <property type="term" value="P:methylation"/>
    <property type="evidence" value="ECO:0007669"/>
    <property type="project" value="UniProtKB-KW"/>
</dbReference>
<evidence type="ECO:0000259" key="3">
    <source>
        <dbReference type="Pfam" id="PF22013"/>
    </source>
</evidence>
<feature type="domain" description="PG-1098 ferredoxin-like" evidence="3">
    <location>
        <begin position="326"/>
        <end position="369"/>
    </location>
</feature>
<dbReference type="RefSeq" id="WP_116438079.1">
    <property type="nucleotide sequence ID" value="NZ_NNRR02000001.1"/>
</dbReference>
<evidence type="ECO:0000313" key="4">
    <source>
        <dbReference type="EMBL" id="MDZ7544141.1"/>
    </source>
</evidence>
<keyword evidence="4" id="KW-0489">Methyltransferase</keyword>
<feature type="compositionally biased region" description="Low complexity" evidence="1">
    <location>
        <begin position="306"/>
        <end position="315"/>
    </location>
</feature>
<dbReference type="Gene3D" id="1.10.10.1110">
    <property type="entry name" value="Methyltransferase PG1098, N-terminal domain"/>
    <property type="match status" value="1"/>
</dbReference>
<dbReference type="Pfam" id="PF18096">
    <property type="entry name" value="Thump_like"/>
    <property type="match status" value="1"/>
</dbReference>
<keyword evidence="4" id="KW-0808">Transferase</keyword>
<dbReference type="EMBL" id="NNRR02000001">
    <property type="protein sequence ID" value="MDZ7544141.1"/>
    <property type="molecule type" value="Genomic_DNA"/>
</dbReference>
<dbReference type="InterPro" id="IPR041497">
    <property type="entry name" value="Thump-like"/>
</dbReference>
<name>A0ABU5MNZ5_9BIFI</name>
<dbReference type="Gene3D" id="3.40.50.150">
    <property type="entry name" value="Vaccinia Virus protein VP39"/>
    <property type="match status" value="1"/>
</dbReference>
<dbReference type="InterPro" id="IPR029063">
    <property type="entry name" value="SAM-dependent_MTases_sf"/>
</dbReference>
<reference evidence="4 5" key="1">
    <citation type="journal article" date="2021" name="Microb. Ecol.">
        <title>A Generalist Lifestyle Allows Rare Gardnerella spp. to Persist at Low Levels in the Vaginal Microbiome.</title>
        <authorList>
            <person name="Khan S."/>
            <person name="Vancuren S.J."/>
            <person name="Hill J.E."/>
        </authorList>
    </citation>
    <scope>NUCLEOTIDE SEQUENCE [LARGE SCALE GENOMIC DNA]</scope>
    <source>
        <strain evidence="4 5">GH020</strain>
    </source>
</reference>
<dbReference type="Proteomes" id="UP000257886">
    <property type="component" value="Unassembled WGS sequence"/>
</dbReference>
<dbReference type="Pfam" id="PF22013">
    <property type="entry name" value="PG_1098_Fer"/>
    <property type="match status" value="1"/>
</dbReference>
<gene>
    <name evidence="4" type="ORF">CG393_000285</name>
</gene>
<dbReference type="InterPro" id="IPR054168">
    <property type="entry name" value="PG_1098_Fer"/>
</dbReference>
<sequence length="443" mass="49887">MQSNNTHTKQLQDQNQQTIDFILQNQNTNPKEAALKASNNPNVNVAFAVNQISGMQIAKTKLPMWYKNNQVIYPSHISIEQCSSQATAQYKARIANRLIKNNNIDKCKTTLIDLTGGFGVDCAIMSQEFCKAICVETQEELSAISQHNMTAMRLNNVQCVNSTSVEVLEKVDYATIIYIDPARRDKSGARTYAIKDCTPNVLELKQRMLQVAKFVIIKLSPMLDWRKSVCDFCGNVSQVHIVSHNNECKELLLVLDSNMHSNIEVYCANNDSITVFNAKYNPDLNKVEEAQDTQKSQESHIKNEQNSNDSNDSNDSISDWKNCAKYVYEPNSSIMKSGFFKILSTKYNVVQIASNSHVFISCEYKSDFPGNIWKINNICSLNKKEISKALSKITYANIATYNFPLSVNDLKKRLKLKDGGNTRIIATTDSKNNHVLICASKAE</sequence>
<feature type="region of interest" description="Disordered" evidence="1">
    <location>
        <begin position="288"/>
        <end position="315"/>
    </location>
</feature>
<evidence type="ECO:0000259" key="2">
    <source>
        <dbReference type="Pfam" id="PF18096"/>
    </source>
</evidence>
<organism evidence="4 5">
    <name type="scientific">Gardnerella piotii</name>
    <dbReference type="NCBI Taxonomy" id="2792977"/>
    <lineage>
        <taxon>Bacteria</taxon>
        <taxon>Bacillati</taxon>
        <taxon>Actinomycetota</taxon>
        <taxon>Actinomycetes</taxon>
        <taxon>Bifidobacteriales</taxon>
        <taxon>Bifidobacteriaceae</taxon>
        <taxon>Gardnerella</taxon>
    </lineage>
</organism>
<evidence type="ECO:0000313" key="5">
    <source>
        <dbReference type="Proteomes" id="UP000257886"/>
    </source>
</evidence>